<evidence type="ECO:0000256" key="4">
    <source>
        <dbReference type="SAM" id="MobiDB-lite"/>
    </source>
</evidence>
<dbReference type="PANTHER" id="PTHR12928:SF0">
    <property type="entry name" value="FSHD REGION GENE 1"/>
    <property type="match status" value="1"/>
</dbReference>
<dbReference type="Pfam" id="PF06229">
    <property type="entry name" value="FRG1"/>
    <property type="match status" value="1"/>
</dbReference>
<dbReference type="EMBL" id="LVYI01000006">
    <property type="protein sequence ID" value="OAP58714.1"/>
    <property type="molecule type" value="Genomic_DNA"/>
</dbReference>
<evidence type="ECO:0008006" key="7">
    <source>
        <dbReference type="Google" id="ProtNLM"/>
    </source>
</evidence>
<feature type="compositionally biased region" description="Basic residues" evidence="4">
    <location>
        <begin position="11"/>
        <end position="20"/>
    </location>
</feature>
<dbReference type="GO" id="GO:0071013">
    <property type="term" value="C:catalytic step 2 spliceosome"/>
    <property type="evidence" value="ECO:0007669"/>
    <property type="project" value="TreeGrafter"/>
</dbReference>
<dbReference type="GO" id="GO:0005730">
    <property type="term" value="C:nucleolus"/>
    <property type="evidence" value="ECO:0007669"/>
    <property type="project" value="UniProtKB-SubCell"/>
</dbReference>
<dbReference type="STRING" id="1367422.A0A178ZFY7"/>
<protein>
    <recommendedName>
        <fullName evidence="7">FRG1-like family protein</fullName>
    </recommendedName>
</protein>
<name>A0A178ZFY7_9EURO</name>
<organism evidence="5 6">
    <name type="scientific">Fonsecaea erecta</name>
    <dbReference type="NCBI Taxonomy" id="1367422"/>
    <lineage>
        <taxon>Eukaryota</taxon>
        <taxon>Fungi</taxon>
        <taxon>Dikarya</taxon>
        <taxon>Ascomycota</taxon>
        <taxon>Pezizomycotina</taxon>
        <taxon>Eurotiomycetes</taxon>
        <taxon>Chaetothyriomycetidae</taxon>
        <taxon>Chaetothyriales</taxon>
        <taxon>Herpotrichiellaceae</taxon>
        <taxon>Fonsecaea</taxon>
    </lineage>
</organism>
<feature type="region of interest" description="Disordered" evidence="4">
    <location>
        <begin position="1"/>
        <end position="53"/>
    </location>
</feature>
<comment type="caution">
    <text evidence="5">The sequence shown here is derived from an EMBL/GenBank/DDBJ whole genome shotgun (WGS) entry which is preliminary data.</text>
</comment>
<dbReference type="PANTHER" id="PTHR12928">
    <property type="entry name" value="FRG1 PROTEIN"/>
    <property type="match status" value="1"/>
</dbReference>
<dbReference type="InterPro" id="IPR010414">
    <property type="entry name" value="FRG1"/>
</dbReference>
<accession>A0A178ZFY7</accession>
<dbReference type="InterPro" id="IPR008999">
    <property type="entry name" value="Actin-crosslinking"/>
</dbReference>
<dbReference type="SUPFAM" id="SSF50405">
    <property type="entry name" value="Actin-crosslinking proteins"/>
    <property type="match status" value="1"/>
</dbReference>
<comment type="subcellular location">
    <subcellularLocation>
        <location evidence="1">Nucleus</location>
        <location evidence="1">Nucleolus</location>
    </subcellularLocation>
</comment>
<dbReference type="GeneID" id="30011972"/>
<evidence type="ECO:0000256" key="3">
    <source>
        <dbReference type="ARBA" id="ARBA00023242"/>
    </source>
</evidence>
<evidence type="ECO:0000313" key="6">
    <source>
        <dbReference type="Proteomes" id="UP000078343"/>
    </source>
</evidence>
<comment type="similarity">
    <text evidence="2">Belongs to the FRG1 family.</text>
</comment>
<dbReference type="OrthoDB" id="5539371at2759"/>
<evidence type="ECO:0000313" key="5">
    <source>
        <dbReference type="EMBL" id="OAP58714.1"/>
    </source>
</evidence>
<dbReference type="Proteomes" id="UP000078343">
    <property type="component" value="Unassembled WGS sequence"/>
</dbReference>
<dbReference type="Gene3D" id="2.80.10.50">
    <property type="match status" value="1"/>
</dbReference>
<dbReference type="RefSeq" id="XP_018692081.1">
    <property type="nucleotide sequence ID" value="XM_018839313.1"/>
</dbReference>
<proteinExistence type="inferred from homology"/>
<dbReference type="CDD" id="cd23339">
    <property type="entry name" value="beta-trefoil_FSCN_fungal_FRG1-like"/>
    <property type="match status" value="1"/>
</dbReference>
<evidence type="ECO:0000256" key="2">
    <source>
        <dbReference type="ARBA" id="ARBA00010878"/>
    </source>
</evidence>
<reference evidence="5 6" key="1">
    <citation type="submission" date="2016-04" db="EMBL/GenBank/DDBJ databases">
        <title>Draft genome of Fonsecaea erecta CBS 125763.</title>
        <authorList>
            <person name="Weiss V.A."/>
            <person name="Vicente V.A."/>
            <person name="Raittz R.T."/>
            <person name="Moreno L.F."/>
            <person name="De Souza E.M."/>
            <person name="Pedrosa F.O."/>
            <person name="Steffens M.B."/>
            <person name="Faoro H."/>
            <person name="Tadra-Sfeir M.Z."/>
            <person name="Najafzadeh M.J."/>
            <person name="Felipe M.S."/>
            <person name="Teixeira M."/>
            <person name="Sun J."/>
            <person name="Xi L."/>
            <person name="Gomes R."/>
            <person name="De Azevedo C.M."/>
            <person name="Salgado C.G."/>
            <person name="Da Silva M.B."/>
            <person name="Nascimento M.F."/>
            <person name="Queiroz-Telles F."/>
            <person name="Attili D.S."/>
            <person name="Gorbushina A."/>
        </authorList>
    </citation>
    <scope>NUCLEOTIDE SEQUENCE [LARGE SCALE GENOMIC DNA]</scope>
    <source>
        <strain evidence="5 6">CBS 125763</strain>
    </source>
</reference>
<keyword evidence="6" id="KW-1185">Reference proteome</keyword>
<sequence length="283" mass="31166">MPIKPLSFKGDKKKPKKRKHRPDEEEEEDGQQPTTVDPSDDDSWTTPDAPSDLAGPVILVLPTVPPTALAADAHGNVFASPLENIVEGVAETAEPHDVRQVWVASSVAGLGKGEMSFKGSHGGYLSCDSVGVLGAKREARGVEEGFIVETVDDAADGRTRWRLRTAASKREDGDKGRRYLCAVTETKPTNTKSVNISLRGDGEASSDSTYLIVKMQARFKPRIQQNKETKAKEKVSRRELEQAVGRKLEDDEVKRLKRAKKEGNFYEEVLDVRVKGKHDKFAS</sequence>
<evidence type="ECO:0000256" key="1">
    <source>
        <dbReference type="ARBA" id="ARBA00004604"/>
    </source>
</evidence>
<gene>
    <name evidence="5" type="ORF">AYL99_07804</name>
</gene>
<keyword evidence="3" id="KW-0539">Nucleus</keyword>
<dbReference type="AlphaFoldDB" id="A0A178ZFY7"/>
<dbReference type="GO" id="GO:0051015">
    <property type="term" value="F:actin filament binding"/>
    <property type="evidence" value="ECO:0007669"/>
    <property type="project" value="TreeGrafter"/>
</dbReference>